<gene>
    <name evidence="3" type="ORF">OMES3154_01090</name>
</gene>
<reference evidence="3 4" key="1">
    <citation type="submission" date="2019-10" db="EMBL/GenBank/DDBJ databases">
        <authorList>
            <person name="Blom J."/>
        </authorList>
    </citation>
    <scope>NUCLEOTIDE SEQUENCE [LARGE SCALE GENOMIC DNA]</scope>
    <source>
        <strain evidence="3 4">ES3154-GLU</strain>
    </source>
</reference>
<evidence type="ECO:0000313" key="4">
    <source>
        <dbReference type="Proteomes" id="UP000419017"/>
    </source>
</evidence>
<keyword evidence="4" id="KW-1185">Reference proteome</keyword>
<name>A0A6I8M8J5_9FUSO</name>
<evidence type="ECO:0000256" key="1">
    <source>
        <dbReference type="ARBA" id="ARBA00007768"/>
    </source>
</evidence>
<dbReference type="Proteomes" id="UP000419017">
    <property type="component" value="Unassembled WGS sequence"/>
</dbReference>
<proteinExistence type="inferred from homology"/>
<comment type="similarity">
    <text evidence="1">Belongs to the CutC family.</text>
</comment>
<dbReference type="Gene3D" id="3.20.20.380">
    <property type="entry name" value="Copper homeostasis (CutC) domain"/>
    <property type="match status" value="1"/>
</dbReference>
<organism evidence="3 4">
    <name type="scientific">Oceanivirga miroungae</name>
    <dbReference type="NCBI Taxonomy" id="1130046"/>
    <lineage>
        <taxon>Bacteria</taxon>
        <taxon>Fusobacteriati</taxon>
        <taxon>Fusobacteriota</taxon>
        <taxon>Fusobacteriia</taxon>
        <taxon>Fusobacteriales</taxon>
        <taxon>Leptotrichiaceae</taxon>
        <taxon>Oceanivirga</taxon>
    </lineage>
</organism>
<dbReference type="Pfam" id="PF03932">
    <property type="entry name" value="CutC"/>
    <property type="match status" value="1"/>
</dbReference>
<evidence type="ECO:0000313" key="3">
    <source>
        <dbReference type="EMBL" id="VWL85803.1"/>
    </source>
</evidence>
<protein>
    <recommendedName>
        <fullName evidence="2">Copper homeostasis protein cutC homolog</fullName>
    </recommendedName>
</protein>
<dbReference type="EMBL" id="CABWIB010000001">
    <property type="protein sequence ID" value="VWL85803.1"/>
    <property type="molecule type" value="Genomic_DNA"/>
</dbReference>
<dbReference type="AlphaFoldDB" id="A0A6I8M8J5"/>
<dbReference type="InterPro" id="IPR005627">
    <property type="entry name" value="CutC-like"/>
</dbReference>
<dbReference type="RefSeq" id="WP_156683772.1">
    <property type="nucleotide sequence ID" value="NZ_CABWIB010000001.1"/>
</dbReference>
<dbReference type="InterPro" id="IPR036822">
    <property type="entry name" value="CutC-like_dom_sf"/>
</dbReference>
<dbReference type="PANTHER" id="PTHR12598:SF0">
    <property type="entry name" value="COPPER HOMEOSTASIS PROTEIN CUTC HOMOLOG"/>
    <property type="match status" value="1"/>
</dbReference>
<dbReference type="SUPFAM" id="SSF110395">
    <property type="entry name" value="CutC-like"/>
    <property type="match status" value="1"/>
</dbReference>
<dbReference type="PANTHER" id="PTHR12598">
    <property type="entry name" value="COPPER HOMEOSTASIS PROTEIN CUTC"/>
    <property type="match status" value="1"/>
</dbReference>
<dbReference type="GO" id="GO:0005507">
    <property type="term" value="F:copper ion binding"/>
    <property type="evidence" value="ECO:0007669"/>
    <property type="project" value="TreeGrafter"/>
</dbReference>
<sequence length="472" mass="54588">MLEVCIDNIEDIKLCNKFKDIISRVELNQALLLGGLTPSLEFIKKARKLLDENIQLVSMIRLRSGDFNYTKEEFNIMYEDAKKILKYTNGIVFGALNKDFKIDIEKTQKMIELCKKDNKDFVFHRAIDVANDYFKSIDLLENMKVKRILTSGHEKNAVLGLENIRKIKNSNVEILVGCGINEKNISEFQNYNVHGSFSKKISSSFGDYTRLDERKLEKLRETKIFKKSNIVFIHGAGITGKHLDGSSLYDFTNNPNLVDFRYNEKDLIKKELQNFFDLQLYGDDAVKFLDNYEFSEDDIKYVCGHSVGAYNVLKAFSRGLPQNVDLIELGAPRIDEIEKYIDAVALKSKFVLIELIEDDKLELSLDSVDSIAAIQYGDRSVKTFEEKFKERKLPQNVFVLKISKVIPKDNSYLSNVLENHSNMYKKGSKINNKFQMTRREIVEIVRAKQISYNMKLKKIKEIVEEYNKKASN</sequence>
<accession>A0A6I8M8J5</accession>
<evidence type="ECO:0000256" key="2">
    <source>
        <dbReference type="ARBA" id="ARBA00019014"/>
    </source>
</evidence>